<evidence type="ECO:0000313" key="3">
    <source>
        <dbReference type="Proteomes" id="UP000265520"/>
    </source>
</evidence>
<keyword evidence="3" id="KW-1185">Reference proteome</keyword>
<name>A0A392WJW5_9FABA</name>
<proteinExistence type="predicted"/>
<feature type="non-terminal residue" evidence="2">
    <location>
        <position position="1"/>
    </location>
</feature>
<comment type="caution">
    <text evidence="2">The sequence shown here is derived from an EMBL/GenBank/DDBJ whole genome shotgun (WGS) entry which is preliminary data.</text>
</comment>
<dbReference type="Proteomes" id="UP000265520">
    <property type="component" value="Unassembled WGS sequence"/>
</dbReference>
<organism evidence="2 3">
    <name type="scientific">Trifolium medium</name>
    <dbReference type="NCBI Taxonomy" id="97028"/>
    <lineage>
        <taxon>Eukaryota</taxon>
        <taxon>Viridiplantae</taxon>
        <taxon>Streptophyta</taxon>
        <taxon>Embryophyta</taxon>
        <taxon>Tracheophyta</taxon>
        <taxon>Spermatophyta</taxon>
        <taxon>Magnoliopsida</taxon>
        <taxon>eudicotyledons</taxon>
        <taxon>Gunneridae</taxon>
        <taxon>Pentapetalae</taxon>
        <taxon>rosids</taxon>
        <taxon>fabids</taxon>
        <taxon>Fabales</taxon>
        <taxon>Fabaceae</taxon>
        <taxon>Papilionoideae</taxon>
        <taxon>50 kb inversion clade</taxon>
        <taxon>NPAAA clade</taxon>
        <taxon>Hologalegina</taxon>
        <taxon>IRL clade</taxon>
        <taxon>Trifolieae</taxon>
        <taxon>Trifolium</taxon>
    </lineage>
</organism>
<reference evidence="2 3" key="1">
    <citation type="journal article" date="2018" name="Front. Plant Sci.">
        <title>Red Clover (Trifolium pratense) and Zigzag Clover (T. medium) - A Picture of Genomic Similarities and Differences.</title>
        <authorList>
            <person name="Dluhosova J."/>
            <person name="Istvanek J."/>
            <person name="Nedelnik J."/>
            <person name="Repkova J."/>
        </authorList>
    </citation>
    <scope>NUCLEOTIDE SEQUENCE [LARGE SCALE GENOMIC DNA]</scope>
    <source>
        <strain evidence="3">cv. 10/8</strain>
        <tissue evidence="2">Leaf</tissue>
    </source>
</reference>
<protein>
    <submittedName>
        <fullName evidence="2">Uncharacterized protein</fullName>
    </submittedName>
</protein>
<feature type="non-terminal residue" evidence="2">
    <location>
        <position position="67"/>
    </location>
</feature>
<accession>A0A392WJW5</accession>
<evidence type="ECO:0000256" key="1">
    <source>
        <dbReference type="SAM" id="MobiDB-lite"/>
    </source>
</evidence>
<dbReference type="EMBL" id="LXQA011456026">
    <property type="protein sequence ID" value="MCI97850.1"/>
    <property type="molecule type" value="Genomic_DNA"/>
</dbReference>
<feature type="region of interest" description="Disordered" evidence="1">
    <location>
        <begin position="34"/>
        <end position="67"/>
    </location>
</feature>
<sequence>TLDESRTDAETIIGQSSLSVPLATPNKATLENVDEFKEKTISPDDVQDVEASKDLSNPTDAAQDVEA</sequence>
<evidence type="ECO:0000313" key="2">
    <source>
        <dbReference type="EMBL" id="MCI97850.1"/>
    </source>
</evidence>
<dbReference type="AlphaFoldDB" id="A0A392WJW5"/>